<dbReference type="PANTHER" id="PTHR31963:SF2">
    <property type="entry name" value="ZINC FINGER CONSTANS-LIKE PROTEIN (DUF3537)"/>
    <property type="match status" value="1"/>
</dbReference>
<keyword evidence="1" id="KW-1133">Transmembrane helix</keyword>
<feature type="non-terminal residue" evidence="2">
    <location>
        <position position="1"/>
    </location>
</feature>
<dbReference type="Pfam" id="PF12056">
    <property type="entry name" value="DUF3537"/>
    <property type="match status" value="1"/>
</dbReference>
<reference evidence="2 3" key="1">
    <citation type="journal article" date="2019" name="Genome Biol. Evol.">
        <title>The Rhododendron genome and chromosomal organization provide insight into shared whole-genome duplications across the heath family (Ericaceae).</title>
        <authorList>
            <person name="Soza V.L."/>
            <person name="Lindsley D."/>
            <person name="Waalkes A."/>
            <person name="Ramage E."/>
            <person name="Patwardhan R.P."/>
            <person name="Burton J.N."/>
            <person name="Adey A."/>
            <person name="Kumar A."/>
            <person name="Qiu R."/>
            <person name="Shendure J."/>
            <person name="Hall B."/>
        </authorList>
    </citation>
    <scope>NUCLEOTIDE SEQUENCE [LARGE SCALE GENOMIC DNA]</scope>
    <source>
        <strain evidence="2">RSF 1966-606</strain>
    </source>
</reference>
<feature type="transmembrane region" description="Helical" evidence="1">
    <location>
        <begin position="182"/>
        <end position="199"/>
    </location>
</feature>
<organism evidence="2 3">
    <name type="scientific">Rhododendron williamsianum</name>
    <dbReference type="NCBI Taxonomy" id="262921"/>
    <lineage>
        <taxon>Eukaryota</taxon>
        <taxon>Viridiplantae</taxon>
        <taxon>Streptophyta</taxon>
        <taxon>Embryophyta</taxon>
        <taxon>Tracheophyta</taxon>
        <taxon>Spermatophyta</taxon>
        <taxon>Magnoliopsida</taxon>
        <taxon>eudicotyledons</taxon>
        <taxon>Gunneridae</taxon>
        <taxon>Pentapetalae</taxon>
        <taxon>asterids</taxon>
        <taxon>Ericales</taxon>
        <taxon>Ericaceae</taxon>
        <taxon>Ericoideae</taxon>
        <taxon>Rhodoreae</taxon>
        <taxon>Rhododendron</taxon>
    </lineage>
</organism>
<dbReference type="InterPro" id="IPR021924">
    <property type="entry name" value="DUF3537"/>
</dbReference>
<feature type="transmembrane region" description="Helical" evidence="1">
    <location>
        <begin position="205"/>
        <end position="228"/>
    </location>
</feature>
<evidence type="ECO:0000256" key="1">
    <source>
        <dbReference type="SAM" id="Phobius"/>
    </source>
</evidence>
<keyword evidence="3" id="KW-1185">Reference proteome</keyword>
<protein>
    <submittedName>
        <fullName evidence="2">Uncharacterized protein</fullName>
    </submittedName>
</protein>
<dbReference type="PANTHER" id="PTHR31963">
    <property type="entry name" value="RAS GUANINE NUCLEOTIDE EXCHANGE FACTOR K"/>
    <property type="match status" value="1"/>
</dbReference>
<keyword evidence="1" id="KW-0812">Transmembrane</keyword>
<dbReference type="OrthoDB" id="1897957at2759"/>
<dbReference type="AlphaFoldDB" id="A0A6A4L988"/>
<gene>
    <name evidence="2" type="ORF">C3L33_13891</name>
</gene>
<evidence type="ECO:0000313" key="3">
    <source>
        <dbReference type="Proteomes" id="UP000428333"/>
    </source>
</evidence>
<name>A0A6A4L988_9ERIC</name>
<proteinExistence type="predicted"/>
<sequence>PSEAEIVSRSSGFRPVLGPEVWGVVDRVSPDRRGAPAGCAGAVRLLRLREVPDQDIRGGDSGVAVVFGGCFSALSLSQSAQVSSLVQVAGITLCLNAAAKISHRAQGIASLASKWHATATCSSADASQIRVSSSMGNLGVASTLGSVFINNSESDLEALEHITMPRNTHLGSYLSSYRKRQAFVLYLQMNPGGITIFGLTVDRGLINTIFFIEFELVLFVLGSTVVFIQ</sequence>
<evidence type="ECO:0000313" key="2">
    <source>
        <dbReference type="EMBL" id="KAE9454195.1"/>
    </source>
</evidence>
<dbReference type="Proteomes" id="UP000428333">
    <property type="component" value="Linkage Group LG08"/>
</dbReference>
<dbReference type="EMBL" id="QEFC01002140">
    <property type="protein sequence ID" value="KAE9454195.1"/>
    <property type="molecule type" value="Genomic_DNA"/>
</dbReference>
<accession>A0A6A4L988</accession>
<comment type="caution">
    <text evidence="2">The sequence shown here is derived from an EMBL/GenBank/DDBJ whole genome shotgun (WGS) entry which is preliminary data.</text>
</comment>
<keyword evidence="1" id="KW-0472">Membrane</keyword>